<proteinExistence type="predicted"/>
<keyword evidence="2" id="KW-1185">Reference proteome</keyword>
<accession>A0A1G4SUJ2</accession>
<dbReference type="EMBL" id="FMTS01000005">
    <property type="protein sequence ID" value="SCW72830.1"/>
    <property type="molecule type" value="Genomic_DNA"/>
</dbReference>
<evidence type="ECO:0000313" key="2">
    <source>
        <dbReference type="Proteomes" id="UP000199150"/>
    </source>
</evidence>
<gene>
    <name evidence="1" type="ORF">SAMN02927928_2988</name>
</gene>
<reference evidence="2" key="1">
    <citation type="submission" date="2016-10" db="EMBL/GenBank/DDBJ databases">
        <authorList>
            <person name="Varghese N."/>
            <person name="Submissions S."/>
        </authorList>
    </citation>
    <scope>NUCLEOTIDE SEQUENCE [LARGE SCALE GENOMIC DNA]</scope>
    <source>
        <strain evidence="2">CGMCC 1.3431</strain>
    </source>
</reference>
<dbReference type="AlphaFoldDB" id="A0A1G4SUJ2"/>
<organism evidence="1 2">
    <name type="scientific">Asticcacaulis taihuensis</name>
    <dbReference type="NCBI Taxonomy" id="260084"/>
    <lineage>
        <taxon>Bacteria</taxon>
        <taxon>Pseudomonadati</taxon>
        <taxon>Pseudomonadota</taxon>
        <taxon>Alphaproteobacteria</taxon>
        <taxon>Caulobacterales</taxon>
        <taxon>Caulobacteraceae</taxon>
        <taxon>Asticcacaulis</taxon>
    </lineage>
</organism>
<sequence>MTEPTKPARETRKSLLTPLEFARIADLAWRTDPRGSLARQISEATGVSESSIERWLKDERHPAPAERIAEALRLADKRMHENSDFLYNVAMTLAKNPN</sequence>
<dbReference type="OrthoDB" id="7173488at2"/>
<evidence type="ECO:0000313" key="1">
    <source>
        <dbReference type="EMBL" id="SCW72830.1"/>
    </source>
</evidence>
<dbReference type="RefSeq" id="WP_090649630.1">
    <property type="nucleotide sequence ID" value="NZ_CBCRYE010000003.1"/>
</dbReference>
<dbReference type="STRING" id="260084.SAMN02927928_2988"/>
<name>A0A1G4SUJ2_9CAUL</name>
<protein>
    <submittedName>
        <fullName evidence="1">Uncharacterized protein</fullName>
    </submittedName>
</protein>
<dbReference type="Proteomes" id="UP000199150">
    <property type="component" value="Unassembled WGS sequence"/>
</dbReference>